<dbReference type="GO" id="GO:0016020">
    <property type="term" value="C:membrane"/>
    <property type="evidence" value="ECO:0007669"/>
    <property type="project" value="UniProtKB-SubCell"/>
</dbReference>
<dbReference type="PANTHER" id="PTHR32100">
    <property type="entry name" value="OMEGA-6 FATTY ACID DESATURASE, CHLOROPLASTIC"/>
    <property type="match status" value="1"/>
</dbReference>
<evidence type="ECO:0000259" key="8">
    <source>
        <dbReference type="Pfam" id="PF11960"/>
    </source>
</evidence>
<evidence type="ECO:0000256" key="2">
    <source>
        <dbReference type="ARBA" id="ARBA00005189"/>
    </source>
</evidence>
<dbReference type="Proteomes" id="UP000178912">
    <property type="component" value="Unassembled WGS sequence"/>
</dbReference>
<dbReference type="GO" id="GO:0016717">
    <property type="term" value="F:oxidoreductase activity, acting on paired donors, with oxidation of a pair of donors resulting in the reduction of molecular oxygen to two molecules of water"/>
    <property type="evidence" value="ECO:0007669"/>
    <property type="project" value="InterPro"/>
</dbReference>
<comment type="pathway">
    <text evidence="2">Lipid metabolism.</text>
</comment>
<dbReference type="AlphaFoldDB" id="A0A1E1LED3"/>
<feature type="domain" description="Fatty acid desaturase" evidence="7">
    <location>
        <begin position="108"/>
        <end position="383"/>
    </location>
</feature>
<feature type="transmembrane region" description="Helical" evidence="6">
    <location>
        <begin position="266"/>
        <end position="283"/>
    </location>
</feature>
<dbReference type="Pfam" id="PF11960">
    <property type="entry name" value="DUF3474"/>
    <property type="match status" value="1"/>
</dbReference>
<feature type="domain" description="Fatty acid desaturase N-terminal" evidence="8">
    <location>
        <begin position="41"/>
        <end position="75"/>
    </location>
</feature>
<gene>
    <name evidence="9" type="ORF">RAG0_13833</name>
</gene>
<protein>
    <submittedName>
        <fullName evidence="9">Related to oleate delta-12 desaturase</fullName>
    </submittedName>
</protein>
<evidence type="ECO:0000256" key="6">
    <source>
        <dbReference type="SAM" id="Phobius"/>
    </source>
</evidence>
<dbReference type="GO" id="GO:0006629">
    <property type="term" value="P:lipid metabolic process"/>
    <property type="evidence" value="ECO:0007669"/>
    <property type="project" value="InterPro"/>
</dbReference>
<comment type="subcellular location">
    <subcellularLocation>
        <location evidence="1">Membrane</location>
    </subcellularLocation>
</comment>
<evidence type="ECO:0000256" key="3">
    <source>
        <dbReference type="ARBA" id="ARBA00009295"/>
    </source>
</evidence>
<feature type="transmembrane region" description="Helical" evidence="6">
    <location>
        <begin position="134"/>
        <end position="150"/>
    </location>
</feature>
<proteinExistence type="inferred from homology"/>
<dbReference type="OrthoDB" id="1461976at2759"/>
<evidence type="ECO:0000256" key="5">
    <source>
        <dbReference type="ARBA" id="ARBA00023136"/>
    </source>
</evidence>
<keyword evidence="10" id="KW-1185">Reference proteome</keyword>
<dbReference type="InterPro" id="IPR005804">
    <property type="entry name" value="FA_desaturase_dom"/>
</dbReference>
<evidence type="ECO:0000313" key="10">
    <source>
        <dbReference type="Proteomes" id="UP000178912"/>
    </source>
</evidence>
<sequence length="425" mass="48962">MPRVVPSLLINPDHQTTHPYETEPRLVDTHGNDFTLPDHDYNISQVRAAIPRHCYDRSAYRSLGYVVRDVAIFVGSCLMFERFMTEWVIPWRSIRVVLKIFYVVLQSLNMTGLWVLGHECGHGAFSTSDALNDVVGYVLHSALLVPYFSWKISHRKHHKATNNLSKDMGFVPNTKDHFLRNRHLSTIAELSDETPLYTMFSLLQLQSTGWLVYLLTNATSHNQHERQKEGRGIGKSDGFLHGVNHFNSNSPIFDDKDKDKVHASNIGLLATLAILMAVAYGYGWKLVAIHYFAPYLLLNNWIILITSMQHSDPSVPHYLPQSWNWSRGSAATIDRDFGFIGRFFFHSIIETHVLHHHVSTIPFYNAAEASEAMKRVLGRHYRSDTRGGIVGYFKAMWMRIRLYHWVEPTSMKYQGVLFYKKRNSL</sequence>
<dbReference type="InterPro" id="IPR012171">
    <property type="entry name" value="Fatty_acid_desaturase"/>
</dbReference>
<evidence type="ECO:0000313" key="9">
    <source>
        <dbReference type="EMBL" id="CZT08901.1"/>
    </source>
</evidence>
<evidence type="ECO:0000259" key="7">
    <source>
        <dbReference type="Pfam" id="PF00487"/>
    </source>
</evidence>
<keyword evidence="6" id="KW-0812">Transmembrane</keyword>
<dbReference type="CDD" id="cd03507">
    <property type="entry name" value="Delta12-FADS-like"/>
    <property type="match status" value="1"/>
</dbReference>
<name>A0A1E1LED3_9HELO</name>
<reference evidence="10" key="1">
    <citation type="submission" date="2016-03" db="EMBL/GenBank/DDBJ databases">
        <authorList>
            <person name="Guldener U."/>
        </authorList>
    </citation>
    <scope>NUCLEOTIDE SEQUENCE [LARGE SCALE GENOMIC DNA]</scope>
    <source>
        <strain evidence="10">04CH-RAC-A.6.1</strain>
    </source>
</reference>
<dbReference type="InterPro" id="IPR021863">
    <property type="entry name" value="FAS_N"/>
</dbReference>
<keyword evidence="4" id="KW-0560">Oxidoreductase</keyword>
<keyword evidence="5 6" id="KW-0472">Membrane</keyword>
<keyword evidence="6" id="KW-1133">Transmembrane helix</keyword>
<organism evidence="9 10">
    <name type="scientific">Rhynchosporium agropyri</name>
    <dbReference type="NCBI Taxonomy" id="914238"/>
    <lineage>
        <taxon>Eukaryota</taxon>
        <taxon>Fungi</taxon>
        <taxon>Dikarya</taxon>
        <taxon>Ascomycota</taxon>
        <taxon>Pezizomycotina</taxon>
        <taxon>Leotiomycetes</taxon>
        <taxon>Helotiales</taxon>
        <taxon>Ploettnerulaceae</taxon>
        <taxon>Rhynchosporium</taxon>
    </lineage>
</organism>
<evidence type="ECO:0000256" key="4">
    <source>
        <dbReference type="ARBA" id="ARBA00023002"/>
    </source>
</evidence>
<evidence type="ECO:0000256" key="1">
    <source>
        <dbReference type="ARBA" id="ARBA00004370"/>
    </source>
</evidence>
<feature type="transmembrane region" description="Helical" evidence="6">
    <location>
        <begin position="96"/>
        <end position="114"/>
    </location>
</feature>
<comment type="similarity">
    <text evidence="3">Belongs to the fatty acid desaturase type 1 family.</text>
</comment>
<dbReference type="EMBL" id="FJUX01000108">
    <property type="protein sequence ID" value="CZT08901.1"/>
    <property type="molecule type" value="Genomic_DNA"/>
</dbReference>
<accession>A0A1E1LED3</accession>
<dbReference type="Pfam" id="PF00487">
    <property type="entry name" value="FA_desaturase"/>
    <property type="match status" value="1"/>
</dbReference>